<keyword evidence="1" id="KW-0175">Coiled coil</keyword>
<keyword evidence="3" id="KW-1185">Reference proteome</keyword>
<dbReference type="Gene3D" id="3.40.50.2000">
    <property type="entry name" value="Glycogen Phosphorylase B"/>
    <property type="match status" value="2"/>
</dbReference>
<dbReference type="Pfam" id="PF13692">
    <property type="entry name" value="Glyco_trans_1_4"/>
    <property type="match status" value="1"/>
</dbReference>
<reference evidence="2 3" key="1">
    <citation type="submission" date="2020-10" db="EMBL/GenBank/DDBJ databases">
        <title>Olsenella immobilis sp.nov., isolated from the mud in a fermentation cellar used for the production of Chinese strong-flavoured liquor.</title>
        <authorList>
            <person name="Lu L."/>
        </authorList>
    </citation>
    <scope>NUCLEOTIDE SEQUENCE [LARGE SCALE GENOMIC DNA]</scope>
    <source>
        <strain evidence="2 3">LZLJ-2</strain>
    </source>
</reference>
<dbReference type="SUPFAM" id="SSF53756">
    <property type="entry name" value="UDP-Glycosyltransferase/glycogen phosphorylase"/>
    <property type="match status" value="1"/>
</dbReference>
<dbReference type="CDD" id="cd03801">
    <property type="entry name" value="GT4_PimA-like"/>
    <property type="match status" value="1"/>
</dbReference>
<evidence type="ECO:0000313" key="2">
    <source>
        <dbReference type="EMBL" id="QOY61388.1"/>
    </source>
</evidence>
<name>A0A7S7MBI6_9ACTN</name>
<dbReference type="KEGG" id="tio:INP52_04170"/>
<dbReference type="RefSeq" id="WP_194372664.1">
    <property type="nucleotide sequence ID" value="NZ_CP063767.1"/>
</dbReference>
<keyword evidence="2" id="KW-0808">Transferase</keyword>
<dbReference type="Proteomes" id="UP000593735">
    <property type="component" value="Chromosome"/>
</dbReference>
<dbReference type="PANTHER" id="PTHR12526:SF630">
    <property type="entry name" value="GLYCOSYLTRANSFERASE"/>
    <property type="match status" value="1"/>
</dbReference>
<dbReference type="GO" id="GO:0016757">
    <property type="term" value="F:glycosyltransferase activity"/>
    <property type="evidence" value="ECO:0007669"/>
    <property type="project" value="InterPro"/>
</dbReference>
<accession>A0A7S7MBI6</accession>
<feature type="coiled-coil region" evidence="1">
    <location>
        <begin position="467"/>
        <end position="494"/>
    </location>
</feature>
<dbReference type="PANTHER" id="PTHR12526">
    <property type="entry name" value="GLYCOSYLTRANSFERASE"/>
    <property type="match status" value="1"/>
</dbReference>
<organism evidence="2 3">
    <name type="scientific">Thermophilibacter immobilis</name>
    <dbReference type="NCBI Taxonomy" id="2779519"/>
    <lineage>
        <taxon>Bacteria</taxon>
        <taxon>Bacillati</taxon>
        <taxon>Actinomycetota</taxon>
        <taxon>Coriobacteriia</taxon>
        <taxon>Coriobacteriales</taxon>
        <taxon>Atopobiaceae</taxon>
        <taxon>Thermophilibacter</taxon>
    </lineage>
</organism>
<dbReference type="AlphaFoldDB" id="A0A7S7MBI6"/>
<evidence type="ECO:0000313" key="3">
    <source>
        <dbReference type="Proteomes" id="UP000593735"/>
    </source>
</evidence>
<gene>
    <name evidence="2" type="ORF">INP52_04170</name>
</gene>
<dbReference type="EMBL" id="CP063767">
    <property type="protein sequence ID" value="QOY61388.1"/>
    <property type="molecule type" value="Genomic_DNA"/>
</dbReference>
<sequence length="530" mass="58851">MSSIESEGVSDGSGGESISCPADFDKLLAEHTPEAAIPLLAQRYWDKPSELIRIANSARSLRTTRSEIRTVAIFFHALGIGGGERVTRDLTNLWLNMGLNVILLTNVKPGEDDFELPEGVKRIVLPTFVGMTKDGYAPRCKRLLDTLQENAVDTLVFTHWFSDTLAFDIIAARSLGISTFLYIQSSFTMFFLDSDMPARYADIPLQYELASGIICLSEMDRLFWSNFNSNVMVTNNPITLEPPDEAAALQGHTIIWPARLHVDKCPERVIPIMFELVRRVPDAQLLLIGPEDQEIADRMRAALVDTPLEDHIVFCGPQREQDMAAFYQSADAFLLTSEREGWSLALGEALATGLPCVIYDLPYLTLVAGNKGVVRVAQGDSEAAANALARILTDKTYARGLGTAGRAFVEGIISYDYEGFWHSCFVSSLEPYRPAPSSSLNATMWSELLCAYRSHLENLEQSHRQAILRQQTKVAQLEAKVISLEAQTDDLRSAFRKVTGSTSLKVGLVFTYVPRIIKGAFLRHRATRFS</sequence>
<proteinExistence type="predicted"/>
<evidence type="ECO:0000256" key="1">
    <source>
        <dbReference type="SAM" id="Coils"/>
    </source>
</evidence>
<protein>
    <submittedName>
        <fullName evidence="2">Glycosyltransferase family 4 protein</fullName>
    </submittedName>
</protein>